<evidence type="ECO:0000256" key="4">
    <source>
        <dbReference type="ARBA" id="ARBA00023172"/>
    </source>
</evidence>
<dbReference type="EMBL" id="QUWK01000030">
    <property type="protein sequence ID" value="RFU93638.1"/>
    <property type="molecule type" value="Genomic_DNA"/>
</dbReference>
<dbReference type="Proteomes" id="UP000264002">
    <property type="component" value="Unassembled WGS sequence"/>
</dbReference>
<accession>A0A372ME44</accession>
<dbReference type="GO" id="GO:0003677">
    <property type="term" value="F:DNA binding"/>
    <property type="evidence" value="ECO:0007669"/>
    <property type="project" value="UniProtKB-UniRule"/>
</dbReference>
<evidence type="ECO:0000259" key="7">
    <source>
        <dbReference type="PROSITE" id="PS51900"/>
    </source>
</evidence>
<proteinExistence type="predicted"/>
<dbReference type="InterPro" id="IPR013762">
    <property type="entry name" value="Integrase-like_cat_sf"/>
</dbReference>
<dbReference type="Gene3D" id="1.10.443.10">
    <property type="entry name" value="Intergrase catalytic core"/>
    <property type="match status" value="1"/>
</dbReference>
<reference evidence="8 9" key="2">
    <citation type="submission" date="2018-09" db="EMBL/GenBank/DDBJ databases">
        <title>Genome of Sphaerochaeta halotolerans strain 4-11.</title>
        <authorList>
            <person name="Nazina T.N."/>
            <person name="Sokolova D.S."/>
        </authorList>
    </citation>
    <scope>NUCLEOTIDE SEQUENCE [LARGE SCALE GENOMIC DNA]</scope>
    <source>
        <strain evidence="8 9">4-11</strain>
    </source>
</reference>
<keyword evidence="1" id="KW-0159">Chromosome partition</keyword>
<dbReference type="GO" id="GO:0007059">
    <property type="term" value="P:chromosome segregation"/>
    <property type="evidence" value="ECO:0007669"/>
    <property type="project" value="UniProtKB-KW"/>
</dbReference>
<dbReference type="AlphaFoldDB" id="A0A372ME44"/>
<dbReference type="InterPro" id="IPR004107">
    <property type="entry name" value="Integrase_SAM-like_N"/>
</dbReference>
<organism evidence="8 9">
    <name type="scientific">Sphaerochaeta halotolerans</name>
    <dbReference type="NCBI Taxonomy" id="2293840"/>
    <lineage>
        <taxon>Bacteria</taxon>
        <taxon>Pseudomonadati</taxon>
        <taxon>Spirochaetota</taxon>
        <taxon>Spirochaetia</taxon>
        <taxon>Spirochaetales</taxon>
        <taxon>Sphaerochaetaceae</taxon>
        <taxon>Sphaerochaeta</taxon>
    </lineage>
</organism>
<evidence type="ECO:0000256" key="2">
    <source>
        <dbReference type="ARBA" id="ARBA00022908"/>
    </source>
</evidence>
<feature type="domain" description="Core-binding (CB)" evidence="7">
    <location>
        <begin position="27"/>
        <end position="114"/>
    </location>
</feature>
<name>A0A372ME44_9SPIR</name>
<keyword evidence="9" id="KW-1185">Reference proteome</keyword>
<dbReference type="Pfam" id="PF02899">
    <property type="entry name" value="Phage_int_SAM_1"/>
    <property type="match status" value="1"/>
</dbReference>
<dbReference type="InterPro" id="IPR050090">
    <property type="entry name" value="Tyrosine_recombinase_XerCD"/>
</dbReference>
<dbReference type="PROSITE" id="PS51898">
    <property type="entry name" value="TYR_RECOMBINASE"/>
    <property type="match status" value="1"/>
</dbReference>
<dbReference type="GO" id="GO:0015074">
    <property type="term" value="P:DNA integration"/>
    <property type="evidence" value="ECO:0007669"/>
    <property type="project" value="UniProtKB-KW"/>
</dbReference>
<dbReference type="InterPro" id="IPR044068">
    <property type="entry name" value="CB"/>
</dbReference>
<evidence type="ECO:0000256" key="5">
    <source>
        <dbReference type="PROSITE-ProRule" id="PRU01248"/>
    </source>
</evidence>
<dbReference type="InterPro" id="IPR002104">
    <property type="entry name" value="Integrase_catalytic"/>
</dbReference>
<dbReference type="Gene3D" id="1.10.150.130">
    <property type="match status" value="1"/>
</dbReference>
<dbReference type="PANTHER" id="PTHR30349">
    <property type="entry name" value="PHAGE INTEGRASE-RELATED"/>
    <property type="match status" value="1"/>
</dbReference>
<sequence length="356" mass="40816">MGLPQPLSQRWWNMNSRNRRTPLFFSMTFNFLNVYMPTQLGRSPDTVRSYRDSLTVFARFITDVKSLRLDGFTFEECTRSFIFDFLDWLRETGCKPGTRNQRLAVLNSYLKYAADNDVSLYPITFSVGTVPYAKVPKGILRCLDEKETAAILSAPPVSRLGIRDQMLLVLLYDSAMRVSELLNLQVRDINMDPENGYLRVVGKGSKERIIPLLTLTIEHLQQYMRLFHGEKEPSTYIFYTVIKGHADRMSCGNAERIVQKYADLARKEVATMPLSVYPHMLRRSRATALVQNGVNMEVVARLLGHENIATTEAHYARISTEVIRKAMESTEPEGGGKEEPLWTTDEDELKHLYGIR</sequence>
<reference evidence="9" key="1">
    <citation type="submission" date="2018-08" db="EMBL/GenBank/DDBJ databases">
        <authorList>
            <person name="Grouzdev D.S."/>
            <person name="Krutkina M.S."/>
        </authorList>
    </citation>
    <scope>NUCLEOTIDE SEQUENCE [LARGE SCALE GENOMIC DNA]</scope>
    <source>
        <strain evidence="9">4-11</strain>
    </source>
</reference>
<gene>
    <name evidence="8" type="ORF">DYP60_13780</name>
</gene>
<dbReference type="Pfam" id="PF00589">
    <property type="entry name" value="Phage_integrase"/>
    <property type="match status" value="1"/>
</dbReference>
<keyword evidence="3 5" id="KW-0238">DNA-binding</keyword>
<comment type="caution">
    <text evidence="8">The sequence shown here is derived from an EMBL/GenBank/DDBJ whole genome shotgun (WGS) entry which is preliminary data.</text>
</comment>
<protein>
    <submittedName>
        <fullName evidence="8">Integrase</fullName>
    </submittedName>
</protein>
<dbReference type="PROSITE" id="PS51900">
    <property type="entry name" value="CB"/>
    <property type="match status" value="1"/>
</dbReference>
<dbReference type="GO" id="GO:0006310">
    <property type="term" value="P:DNA recombination"/>
    <property type="evidence" value="ECO:0007669"/>
    <property type="project" value="UniProtKB-KW"/>
</dbReference>
<feature type="domain" description="Tyr recombinase" evidence="6">
    <location>
        <begin position="138"/>
        <end position="328"/>
    </location>
</feature>
<evidence type="ECO:0000313" key="8">
    <source>
        <dbReference type="EMBL" id="RFU93638.1"/>
    </source>
</evidence>
<keyword evidence="4" id="KW-0233">DNA recombination</keyword>
<evidence type="ECO:0000256" key="1">
    <source>
        <dbReference type="ARBA" id="ARBA00022829"/>
    </source>
</evidence>
<dbReference type="InterPro" id="IPR010998">
    <property type="entry name" value="Integrase_recombinase_N"/>
</dbReference>
<dbReference type="PANTHER" id="PTHR30349:SF81">
    <property type="entry name" value="TYROSINE RECOMBINASE XERC"/>
    <property type="match status" value="1"/>
</dbReference>
<dbReference type="InterPro" id="IPR011010">
    <property type="entry name" value="DNA_brk_join_enz"/>
</dbReference>
<evidence type="ECO:0000256" key="3">
    <source>
        <dbReference type="ARBA" id="ARBA00023125"/>
    </source>
</evidence>
<keyword evidence="2" id="KW-0229">DNA integration</keyword>
<dbReference type="SUPFAM" id="SSF56349">
    <property type="entry name" value="DNA breaking-rejoining enzymes"/>
    <property type="match status" value="1"/>
</dbReference>
<evidence type="ECO:0000313" key="9">
    <source>
        <dbReference type="Proteomes" id="UP000264002"/>
    </source>
</evidence>
<evidence type="ECO:0000259" key="6">
    <source>
        <dbReference type="PROSITE" id="PS51898"/>
    </source>
</evidence>